<gene>
    <name evidence="2" type="ORF">HLB23_24145</name>
</gene>
<dbReference type="InterPro" id="IPR032710">
    <property type="entry name" value="NTF2-like_dom_sf"/>
</dbReference>
<accession>A0A849C2J5</accession>
<dbReference type="CDD" id="cd00531">
    <property type="entry name" value="NTF2_like"/>
    <property type="match status" value="1"/>
</dbReference>
<organism evidence="2 3">
    <name type="scientific">Nocardia uniformis</name>
    <dbReference type="NCBI Taxonomy" id="53432"/>
    <lineage>
        <taxon>Bacteria</taxon>
        <taxon>Bacillati</taxon>
        <taxon>Actinomycetota</taxon>
        <taxon>Actinomycetes</taxon>
        <taxon>Mycobacteriales</taxon>
        <taxon>Nocardiaceae</taxon>
        <taxon>Nocardia</taxon>
    </lineage>
</organism>
<evidence type="ECO:0000313" key="2">
    <source>
        <dbReference type="EMBL" id="NNH72912.1"/>
    </source>
</evidence>
<dbReference type="Pfam" id="PF13577">
    <property type="entry name" value="SnoaL_4"/>
    <property type="match status" value="1"/>
</dbReference>
<dbReference type="InterPro" id="IPR037401">
    <property type="entry name" value="SnoaL-like"/>
</dbReference>
<proteinExistence type="predicted"/>
<dbReference type="AlphaFoldDB" id="A0A849C2J5"/>
<keyword evidence="3" id="KW-1185">Reference proteome</keyword>
<comment type="caution">
    <text evidence="2">The sequence shown here is derived from an EMBL/GenBank/DDBJ whole genome shotgun (WGS) entry which is preliminary data.</text>
</comment>
<feature type="domain" description="SnoaL-like" evidence="1">
    <location>
        <begin position="3"/>
        <end position="127"/>
    </location>
</feature>
<dbReference type="SUPFAM" id="SSF54427">
    <property type="entry name" value="NTF2-like"/>
    <property type="match status" value="1"/>
</dbReference>
<sequence>MDLIAIEGIRTLKYRYLRALDLKQWDDFAATFTADATGSYGSPSGGGPLEFTGRDEIVGYMRKALSGNIITVHVCTHPDIEVDGDTATGSWCLEDTVIVPEYGVQIRGAAYYQDRYRRENDRWLIEHTGYQRIYESTTSLDALPGFTLTANRWAPAAQQPNG</sequence>
<protein>
    <submittedName>
        <fullName evidence="2">Nuclear transport factor 2 family protein</fullName>
    </submittedName>
</protein>
<dbReference type="Proteomes" id="UP000586827">
    <property type="component" value="Unassembled WGS sequence"/>
</dbReference>
<evidence type="ECO:0000313" key="3">
    <source>
        <dbReference type="Proteomes" id="UP000586827"/>
    </source>
</evidence>
<reference evidence="2 3" key="1">
    <citation type="submission" date="2020-05" db="EMBL/GenBank/DDBJ databases">
        <title>MicrobeNet Type strains.</title>
        <authorList>
            <person name="Nicholson A.C."/>
        </authorList>
    </citation>
    <scope>NUCLEOTIDE SEQUENCE [LARGE SCALE GENOMIC DNA]</scope>
    <source>
        <strain evidence="2 3">JCM 3224</strain>
    </source>
</reference>
<name>A0A849C2J5_9NOCA</name>
<dbReference type="Gene3D" id="3.10.450.50">
    <property type="match status" value="1"/>
</dbReference>
<dbReference type="EMBL" id="JABELX010000008">
    <property type="protein sequence ID" value="NNH72912.1"/>
    <property type="molecule type" value="Genomic_DNA"/>
</dbReference>
<evidence type="ECO:0000259" key="1">
    <source>
        <dbReference type="Pfam" id="PF13577"/>
    </source>
</evidence>